<accession>A0A9R1X3Y9</accession>
<evidence type="ECO:0000313" key="1">
    <source>
        <dbReference type="EMBL" id="KAJ0197634.1"/>
    </source>
</evidence>
<reference evidence="1 2" key="1">
    <citation type="journal article" date="2017" name="Nat. Commun.">
        <title>Genome assembly with in vitro proximity ligation data and whole-genome triplication in lettuce.</title>
        <authorList>
            <person name="Reyes-Chin-Wo S."/>
            <person name="Wang Z."/>
            <person name="Yang X."/>
            <person name="Kozik A."/>
            <person name="Arikit S."/>
            <person name="Song C."/>
            <person name="Xia L."/>
            <person name="Froenicke L."/>
            <person name="Lavelle D.O."/>
            <person name="Truco M.J."/>
            <person name="Xia R."/>
            <person name="Zhu S."/>
            <person name="Xu C."/>
            <person name="Xu H."/>
            <person name="Xu X."/>
            <person name="Cox K."/>
            <person name="Korf I."/>
            <person name="Meyers B.C."/>
            <person name="Michelmore R.W."/>
        </authorList>
    </citation>
    <scope>NUCLEOTIDE SEQUENCE [LARGE SCALE GENOMIC DNA]</scope>
    <source>
        <strain evidence="2">cv. Salinas</strain>
        <tissue evidence="1">Seedlings</tissue>
    </source>
</reference>
<dbReference type="AlphaFoldDB" id="A0A9R1X3Y9"/>
<dbReference type="EMBL" id="NBSK02000007">
    <property type="protein sequence ID" value="KAJ0197634.1"/>
    <property type="molecule type" value="Genomic_DNA"/>
</dbReference>
<name>A0A9R1X3Y9_LACSA</name>
<sequence length="82" mass="9629">MGQIIRMESSQHVFQGGGRDLKLASTIFGGKLYGLYMSSRRHRLSTIVEQVTMNEHRTTMEKQWKVKEMRTKLEVENEDNNR</sequence>
<dbReference type="Proteomes" id="UP000235145">
    <property type="component" value="Unassembled WGS sequence"/>
</dbReference>
<protein>
    <submittedName>
        <fullName evidence="1">Uncharacterized protein</fullName>
    </submittedName>
</protein>
<keyword evidence="2" id="KW-1185">Reference proteome</keyword>
<evidence type="ECO:0000313" key="2">
    <source>
        <dbReference type="Proteomes" id="UP000235145"/>
    </source>
</evidence>
<proteinExistence type="predicted"/>
<gene>
    <name evidence="1" type="ORF">LSAT_V11C700349790</name>
</gene>
<comment type="caution">
    <text evidence="1">The sequence shown here is derived from an EMBL/GenBank/DDBJ whole genome shotgun (WGS) entry which is preliminary data.</text>
</comment>
<organism evidence="1 2">
    <name type="scientific">Lactuca sativa</name>
    <name type="common">Garden lettuce</name>
    <dbReference type="NCBI Taxonomy" id="4236"/>
    <lineage>
        <taxon>Eukaryota</taxon>
        <taxon>Viridiplantae</taxon>
        <taxon>Streptophyta</taxon>
        <taxon>Embryophyta</taxon>
        <taxon>Tracheophyta</taxon>
        <taxon>Spermatophyta</taxon>
        <taxon>Magnoliopsida</taxon>
        <taxon>eudicotyledons</taxon>
        <taxon>Gunneridae</taxon>
        <taxon>Pentapetalae</taxon>
        <taxon>asterids</taxon>
        <taxon>campanulids</taxon>
        <taxon>Asterales</taxon>
        <taxon>Asteraceae</taxon>
        <taxon>Cichorioideae</taxon>
        <taxon>Cichorieae</taxon>
        <taxon>Lactucinae</taxon>
        <taxon>Lactuca</taxon>
    </lineage>
</organism>